<dbReference type="Pfam" id="PF23603">
    <property type="entry name" value="Ubiquitin_TPR1"/>
    <property type="match status" value="1"/>
</dbReference>
<feature type="region of interest" description="Disordered" evidence="4">
    <location>
        <begin position="391"/>
        <end position="410"/>
    </location>
</feature>
<reference evidence="8 9" key="1">
    <citation type="journal article" date="2018" name="Sci. Data">
        <title>The draft genome sequence of cork oak.</title>
        <authorList>
            <person name="Ramos A.M."/>
            <person name="Usie A."/>
            <person name="Barbosa P."/>
            <person name="Barros P.M."/>
            <person name="Capote T."/>
            <person name="Chaves I."/>
            <person name="Simoes F."/>
            <person name="Abreu I."/>
            <person name="Carrasquinho I."/>
            <person name="Faro C."/>
            <person name="Guimaraes J.B."/>
            <person name="Mendonca D."/>
            <person name="Nobrega F."/>
            <person name="Rodrigues L."/>
            <person name="Saibo N.J.M."/>
            <person name="Varela M.C."/>
            <person name="Egas C."/>
            <person name="Matos J."/>
            <person name="Miguel C.M."/>
            <person name="Oliveira M.M."/>
            <person name="Ricardo C.P."/>
            <person name="Goncalves S."/>
        </authorList>
    </citation>
    <scope>NUCLEOTIDE SEQUENCE [LARGE SCALE GENOMIC DNA]</scope>
    <source>
        <strain evidence="9">cv. HL8</strain>
    </source>
</reference>
<comment type="caution">
    <text evidence="8">The sequence shown here is derived from an EMBL/GenBank/DDBJ whole genome shotgun (WGS) entry which is preliminary data.</text>
</comment>
<evidence type="ECO:0000256" key="1">
    <source>
        <dbReference type="ARBA" id="ARBA00004123"/>
    </source>
</evidence>
<dbReference type="Proteomes" id="UP000237347">
    <property type="component" value="Unassembled WGS sequence"/>
</dbReference>
<keyword evidence="2" id="KW-0238">DNA-binding</keyword>
<feature type="domain" description="Ubiquitin-like" evidence="5">
    <location>
        <begin position="463"/>
        <end position="528"/>
    </location>
</feature>
<accession>A0AAW0LB10</accession>
<evidence type="ECO:0000259" key="5">
    <source>
        <dbReference type="PROSITE" id="PS50053"/>
    </source>
</evidence>
<evidence type="ECO:0000256" key="3">
    <source>
        <dbReference type="ARBA" id="ARBA00023242"/>
    </source>
</evidence>
<dbReference type="PROSITE" id="PS51294">
    <property type="entry name" value="HTH_MYB"/>
    <property type="match status" value="1"/>
</dbReference>
<dbReference type="InterPro" id="IPR001005">
    <property type="entry name" value="SANT/Myb"/>
</dbReference>
<dbReference type="PANTHER" id="PTHR21717:SF73">
    <property type="entry name" value="TELOMERE-BINDING PROTEIN, PUTATIVE-RELATED"/>
    <property type="match status" value="1"/>
</dbReference>
<evidence type="ECO:0000256" key="2">
    <source>
        <dbReference type="ARBA" id="ARBA00023125"/>
    </source>
</evidence>
<keyword evidence="9" id="KW-1185">Reference proteome</keyword>
<sequence>MVFKKRQDHGFNGFRLPTIPRAPRSVRRGLRKKTVEDTQICAFELLASIAGKLLSESESSASSNASEGIDLLACGKDAVKQEREFEDKPFKAEWLYQRNCGDSSFAFEMASQNISHKSTLKEFSHSESDDVLERTSFIKSFDCSQKTGGDAKSVIFKSKADSENYSSKVEGGSPQFGESCDANVNIEAERRLEVVGLKNEDANKPNICSSKVPTELFLESSAAINSDSNIKLPLRQDSVPNACSPRHRNDIKLGSRDNDENFSRCFKHSTKLKAFRPPTRADRRIRKLLTSKYWKVAPKLKDCELPRSGKQLINGLNDSYLRYACVSFLSDHRHYFLLMKFMILAFVDGGLKPLYRKRKTCHDRQSRQKCQRDILFKRRKLFDQISVVTSDGGFSSESVSNSPEKGMTEDKNDSAAILHGGPFPPFNLLNPMGYHLQFWVIKLPFTPRILMEVLTPCLFFCTVKFSIKSFRVPELFIEVPETATVGSLKRTIMEAVTSILGSGLDVGILLQGKKVRDDNRTLTQTGISCKDNLDSLGFMLEPNTVQTPPPMCSSDLPPLLSFDSSQLLTRSPENPVLDSGISDALPDPPLTNSSNHVDSNHDTVSSPTDMNDKTTLDTKAIVAVPAMSMEALAVVPLNQKTRRSELVQRRTRRPFSVSEVEALVHAVEELGTGRWRDVKLRAFENADHRTYVDLKDKWKTLVHTAKIAPQQRRGEPVPQELLDRVLAAHSYWSQHQAKPQGKHQAGTPKIMEAPAEVPVE</sequence>
<dbReference type="SMART" id="SM00717">
    <property type="entry name" value="SANT"/>
    <property type="match status" value="1"/>
</dbReference>
<feature type="compositionally biased region" description="Polar residues" evidence="4">
    <location>
        <begin position="590"/>
        <end position="609"/>
    </location>
</feature>
<feature type="domain" description="HTH myb-type" evidence="7">
    <location>
        <begin position="648"/>
        <end position="706"/>
    </location>
</feature>
<dbReference type="InterPro" id="IPR017930">
    <property type="entry name" value="Myb_dom"/>
</dbReference>
<dbReference type="SUPFAM" id="SSF54236">
    <property type="entry name" value="Ubiquitin-like"/>
    <property type="match status" value="1"/>
</dbReference>
<dbReference type="InterPro" id="IPR031105">
    <property type="entry name" value="TRP_plant"/>
</dbReference>
<proteinExistence type="predicted"/>
<evidence type="ECO:0000256" key="4">
    <source>
        <dbReference type="SAM" id="MobiDB-lite"/>
    </source>
</evidence>
<evidence type="ECO:0000313" key="9">
    <source>
        <dbReference type="Proteomes" id="UP000237347"/>
    </source>
</evidence>
<dbReference type="Gene3D" id="1.10.246.220">
    <property type="match status" value="1"/>
</dbReference>
<dbReference type="InterPro" id="IPR000626">
    <property type="entry name" value="Ubiquitin-like_dom"/>
</dbReference>
<feature type="compositionally biased region" description="Polar residues" evidence="4">
    <location>
        <begin position="391"/>
        <end position="403"/>
    </location>
</feature>
<feature type="region of interest" description="Disordered" evidence="4">
    <location>
        <begin position="571"/>
        <end position="613"/>
    </location>
</feature>
<dbReference type="InterPro" id="IPR009057">
    <property type="entry name" value="Homeodomain-like_sf"/>
</dbReference>
<dbReference type="CDD" id="cd11660">
    <property type="entry name" value="SANT_TRF"/>
    <property type="match status" value="1"/>
</dbReference>
<dbReference type="PROSITE" id="PS50090">
    <property type="entry name" value="MYB_LIKE"/>
    <property type="match status" value="1"/>
</dbReference>
<evidence type="ECO:0000259" key="7">
    <source>
        <dbReference type="PROSITE" id="PS51294"/>
    </source>
</evidence>
<dbReference type="GO" id="GO:0042162">
    <property type="term" value="F:telomeric DNA binding"/>
    <property type="evidence" value="ECO:0007669"/>
    <property type="project" value="UniProtKB-ARBA"/>
</dbReference>
<name>A0AAW0LB10_QUESU</name>
<dbReference type="SUPFAM" id="SSF46689">
    <property type="entry name" value="Homeodomain-like"/>
    <property type="match status" value="1"/>
</dbReference>
<evidence type="ECO:0000259" key="6">
    <source>
        <dbReference type="PROSITE" id="PS50090"/>
    </source>
</evidence>
<dbReference type="InterPro" id="IPR029071">
    <property type="entry name" value="Ubiquitin-like_domsf"/>
</dbReference>
<dbReference type="PROSITE" id="PS50053">
    <property type="entry name" value="UBIQUITIN_2"/>
    <property type="match status" value="1"/>
</dbReference>
<keyword evidence="3" id="KW-0539">Nucleus</keyword>
<comment type="subcellular location">
    <subcellularLocation>
        <location evidence="1">Nucleus</location>
    </subcellularLocation>
</comment>
<dbReference type="PANTHER" id="PTHR21717">
    <property type="entry name" value="TELOMERIC REPEAT BINDING PROTEIN"/>
    <property type="match status" value="1"/>
</dbReference>
<dbReference type="EMBL" id="PKMF04000131">
    <property type="protein sequence ID" value="KAK7848131.1"/>
    <property type="molecule type" value="Genomic_DNA"/>
</dbReference>
<evidence type="ECO:0000313" key="8">
    <source>
        <dbReference type="EMBL" id="KAK7848131.1"/>
    </source>
</evidence>
<dbReference type="InterPro" id="IPR057625">
    <property type="entry name" value="TPR1-6-like_ubiquitin"/>
</dbReference>
<feature type="domain" description="Myb-like" evidence="6">
    <location>
        <begin position="647"/>
        <end position="702"/>
    </location>
</feature>
<dbReference type="GO" id="GO:0005634">
    <property type="term" value="C:nucleus"/>
    <property type="evidence" value="ECO:0007669"/>
    <property type="project" value="UniProtKB-SubCell"/>
</dbReference>
<feature type="region of interest" description="Disordered" evidence="4">
    <location>
        <begin position="733"/>
        <end position="760"/>
    </location>
</feature>
<gene>
    <name evidence="8" type="primary">TRP4_1</name>
    <name evidence="8" type="ORF">CFP56_005546</name>
</gene>
<protein>
    <submittedName>
        <fullName evidence="8">Telomere repeat-binding protein 4</fullName>
    </submittedName>
</protein>
<dbReference type="AlphaFoldDB" id="A0AAW0LB10"/>
<organism evidence="8 9">
    <name type="scientific">Quercus suber</name>
    <name type="common">Cork oak</name>
    <dbReference type="NCBI Taxonomy" id="58331"/>
    <lineage>
        <taxon>Eukaryota</taxon>
        <taxon>Viridiplantae</taxon>
        <taxon>Streptophyta</taxon>
        <taxon>Embryophyta</taxon>
        <taxon>Tracheophyta</taxon>
        <taxon>Spermatophyta</taxon>
        <taxon>Magnoliopsida</taxon>
        <taxon>eudicotyledons</taxon>
        <taxon>Gunneridae</taxon>
        <taxon>Pentapetalae</taxon>
        <taxon>rosids</taxon>
        <taxon>fabids</taxon>
        <taxon>Fagales</taxon>
        <taxon>Fagaceae</taxon>
        <taxon>Quercus</taxon>
    </lineage>
</organism>